<comment type="caution">
    <text evidence="2">The sequence shown here is derived from an EMBL/GenBank/DDBJ whole genome shotgun (WGS) entry which is preliminary data.</text>
</comment>
<gene>
    <name evidence="2" type="ORF">DA73_0222620</name>
    <name evidence="1" type="ORF">DA73_0400018420</name>
</gene>
<sequence length="214" mass="24328">MQYIYLHGFASSPCSAKAIYLRDRFTQANIELKIPDLNALSFTNLTISRQLAQIALELPEPSTSVTLIGSSLGGLTSAYLGQQHQQVKRLVLLAPAFGFLSHWLPKLGDEALQQWQREKYLMVHHYGEKRSLPLSYDFVLDASQYKEEILQRPIPTLILHGKHDEVIPIQASRDFALQRPWVKLLELGSDHSLSNVMLEIWQAIQLFCLLTTNC</sequence>
<dbReference type="RefSeq" id="WP_038089120.1">
    <property type="nucleotide sequence ID" value="NZ_JHEG04000001.1"/>
</dbReference>
<evidence type="ECO:0000313" key="3">
    <source>
        <dbReference type="Proteomes" id="UP000029738"/>
    </source>
</evidence>
<keyword evidence="3" id="KW-1185">Reference proteome</keyword>
<dbReference type="OrthoDB" id="9814831at2"/>
<dbReference type="EMBL" id="JHEG04000001">
    <property type="protein sequence ID" value="KAF3887244.1"/>
    <property type="molecule type" value="Genomic_DNA"/>
</dbReference>
<dbReference type="Gene3D" id="3.40.50.1820">
    <property type="entry name" value="alpha/beta hydrolase"/>
    <property type="match status" value="1"/>
</dbReference>
<evidence type="ECO:0000313" key="1">
    <source>
        <dbReference type="EMBL" id="KAF3887244.1"/>
    </source>
</evidence>
<dbReference type="InterPro" id="IPR008886">
    <property type="entry name" value="UPF0227/Esterase_YqiA"/>
</dbReference>
<dbReference type="Pfam" id="PF05728">
    <property type="entry name" value="UPF0227"/>
    <property type="match status" value="1"/>
</dbReference>
<proteinExistence type="predicted"/>
<dbReference type="STRING" id="1479485.DA73_0222620"/>
<dbReference type="Proteomes" id="UP000029738">
    <property type="component" value="Unassembled WGS sequence"/>
</dbReference>
<dbReference type="AlphaFoldDB" id="A0A0C1R645"/>
<reference evidence="1" key="2">
    <citation type="submission" date="2019-11" db="EMBL/GenBank/DDBJ databases">
        <title>Improved Assembly of Tolypothrix boutellei genome.</title>
        <authorList>
            <person name="Sarangi A.N."/>
            <person name="Mukherjee M."/>
            <person name="Ghosh S."/>
            <person name="Singh D."/>
            <person name="Das A."/>
            <person name="Kant S."/>
            <person name="Prusty A."/>
            <person name="Tripathy S."/>
        </authorList>
    </citation>
    <scope>NUCLEOTIDE SEQUENCE</scope>
    <source>
        <strain evidence="1">VB521301</strain>
    </source>
</reference>
<accession>A0A0C1R645</accession>
<organism evidence="2">
    <name type="scientific">Tolypothrix bouteillei VB521301</name>
    <dbReference type="NCBI Taxonomy" id="1479485"/>
    <lineage>
        <taxon>Bacteria</taxon>
        <taxon>Bacillati</taxon>
        <taxon>Cyanobacteriota</taxon>
        <taxon>Cyanophyceae</taxon>
        <taxon>Nostocales</taxon>
        <taxon>Tolypothrichaceae</taxon>
        <taxon>Tolypothrix</taxon>
    </lineage>
</organism>
<reference evidence="2" key="1">
    <citation type="journal article" date="2015" name="Genome Announc.">
        <title>Draft Genome Sequence of Tolypothrix boutellei Strain VB521301.</title>
        <authorList>
            <person name="Chandrababunaidu M.M."/>
            <person name="Singh D."/>
            <person name="Sen D."/>
            <person name="Bhan S."/>
            <person name="Das S."/>
            <person name="Gupta A."/>
            <person name="Adhikary S.P."/>
            <person name="Tripathy S."/>
        </authorList>
    </citation>
    <scope>NUCLEOTIDE SEQUENCE</scope>
    <source>
        <strain evidence="2">VB521301</strain>
    </source>
</reference>
<name>A0A0C1R645_9CYAN</name>
<evidence type="ECO:0000313" key="2">
    <source>
        <dbReference type="EMBL" id="KIE11188.1"/>
    </source>
</evidence>
<keyword evidence="1" id="KW-0378">Hydrolase</keyword>
<dbReference type="InterPro" id="IPR029058">
    <property type="entry name" value="AB_hydrolase_fold"/>
</dbReference>
<protein>
    <submittedName>
        <fullName evidence="1">Alpha/beta fold hydrolase</fullName>
    </submittedName>
    <submittedName>
        <fullName evidence="2">Esterase</fullName>
    </submittedName>
</protein>
<dbReference type="EMBL" id="JHEG02000048">
    <property type="protein sequence ID" value="KIE11188.1"/>
    <property type="molecule type" value="Genomic_DNA"/>
</dbReference>
<dbReference type="SUPFAM" id="SSF53474">
    <property type="entry name" value="alpha/beta-Hydrolases"/>
    <property type="match status" value="1"/>
</dbReference>
<dbReference type="GO" id="GO:0016787">
    <property type="term" value="F:hydrolase activity"/>
    <property type="evidence" value="ECO:0007669"/>
    <property type="project" value="UniProtKB-KW"/>
</dbReference>